<dbReference type="PANTHER" id="PTHR33840">
    <property type="match status" value="1"/>
</dbReference>
<accession>A0AAN0Y654</accession>
<dbReference type="Pfam" id="PF09994">
    <property type="entry name" value="T6SS_Tle1-like_cat"/>
    <property type="match status" value="2"/>
</dbReference>
<organism evidence="2 3">
    <name type="scientific">Vibrio natriegens NBRC 15636 = ATCC 14048 = DSM 759</name>
    <dbReference type="NCBI Taxonomy" id="1219067"/>
    <lineage>
        <taxon>Bacteria</taxon>
        <taxon>Pseudomonadati</taxon>
        <taxon>Pseudomonadota</taxon>
        <taxon>Gammaproteobacteria</taxon>
        <taxon>Vibrionales</taxon>
        <taxon>Vibrionaceae</taxon>
        <taxon>Vibrio</taxon>
    </lineage>
</organism>
<sequence>MGSFLIFNFDGTGNEPEDAKQEVKYKAKQEDDNISNVLKLHLMMGGNLFLSGEQYGQCDQNTVDHCFYYQGVGTNGSWVKRAINQGLALESCDVASILNKAKADFNKHYKQGDIVLATGFSRGAALARRFVGLIAKEHPSVTDNTKPFVFLCVFDTVASIGLPNLSTASRPDYDVVFEYGCTLSHIVKQAIHMVSLDDKRRAFQPTLMNHDPNRIHEIWFAGAHSDVGGGYYRDGLSDITLSHAMKWLEYMTRYHSLPAIQFKFPSQADIDRACPKRLKGMIGLDDLQRNPNSLGKNHQQDRWPIIDWVTLDDRRCCVIDRDKINDDLYPVIHYAVAERLHRDDDYRPKSLMNKRHYLWYDFINPPVDCPSYTQHIHYAAVNWEELSVSQSVERMIDADRFYNFTGIVVKQGEEYEISVREGDSWHDGKEISCDGDGWNLNHVQLGLAELPIRAMKGLRRVPSSDWFTLCAVVDSDDDSARAVGQRGVYRVTKTGELQFFANDLKFKYGNNSGSLRVRIDRIK</sequence>
<evidence type="ECO:0000313" key="3">
    <source>
        <dbReference type="Proteomes" id="UP000092741"/>
    </source>
</evidence>
<dbReference type="PANTHER" id="PTHR33840:SF1">
    <property type="entry name" value="TLE1 PHOSPHOLIPASE DOMAIN-CONTAINING PROTEIN"/>
    <property type="match status" value="1"/>
</dbReference>
<proteinExistence type="predicted"/>
<feature type="domain" description="T6SS Phospholipase effector Tle1-like catalytic" evidence="1">
    <location>
        <begin position="144"/>
        <end position="243"/>
    </location>
</feature>
<dbReference type="InterPro" id="IPR018712">
    <property type="entry name" value="Tle1-like_cat"/>
</dbReference>
<protein>
    <recommendedName>
        <fullName evidence="1">T6SS Phospholipase effector Tle1-like catalytic domain-containing protein</fullName>
    </recommendedName>
</protein>
<gene>
    <name evidence="2" type="ORF">BA890_16500</name>
</gene>
<dbReference type="EMBL" id="CP016346">
    <property type="protein sequence ID" value="ANQ14357.1"/>
    <property type="molecule type" value="Genomic_DNA"/>
</dbReference>
<keyword evidence="3" id="KW-1185">Reference proteome</keyword>
<dbReference type="AlphaFoldDB" id="A0AAN0Y654"/>
<dbReference type="Proteomes" id="UP000092741">
    <property type="component" value="Chromosome 2"/>
</dbReference>
<evidence type="ECO:0000313" key="2">
    <source>
        <dbReference type="EMBL" id="ANQ14357.1"/>
    </source>
</evidence>
<name>A0AAN0Y654_VIBNA</name>
<feature type="domain" description="T6SS Phospholipase effector Tle1-like catalytic" evidence="1">
    <location>
        <begin position="5"/>
        <end position="136"/>
    </location>
</feature>
<reference evidence="2 3" key="1">
    <citation type="submission" date="2016-07" db="EMBL/GenBank/DDBJ databases">
        <title>Developing Vibrio natriegens as a novel, fast-growing host for biotechnology.</title>
        <authorList>
            <person name="Weinstock M.T."/>
            <person name="Hesek E.D."/>
            <person name="Wilson C.M."/>
            <person name="Gibson D.G."/>
        </authorList>
    </citation>
    <scope>NUCLEOTIDE SEQUENCE [LARGE SCALE GENOMIC DNA]</scope>
    <source>
        <strain evidence="2 3">ATCC 14048</strain>
    </source>
</reference>
<dbReference type="GeneID" id="70915323"/>
<evidence type="ECO:0000259" key="1">
    <source>
        <dbReference type="Pfam" id="PF09994"/>
    </source>
</evidence>
<dbReference type="RefSeq" id="WP_020334954.1">
    <property type="nucleotide sequence ID" value="NZ_ATFJ01000032.1"/>
</dbReference>
<dbReference type="Gene3D" id="2.60.120.430">
    <property type="entry name" value="Galactose-binding lectin"/>
    <property type="match status" value="1"/>
</dbReference>
<dbReference type="KEGG" id="vna:PN96_21005"/>